<dbReference type="InterPro" id="IPR002797">
    <property type="entry name" value="Polysacc_synth"/>
</dbReference>
<dbReference type="InterPro" id="IPR024923">
    <property type="entry name" value="PG_synth_SpoVB"/>
</dbReference>
<feature type="transmembrane region" description="Helical" evidence="6">
    <location>
        <begin position="77"/>
        <end position="101"/>
    </location>
</feature>
<keyword evidence="2" id="KW-1003">Cell membrane</keyword>
<dbReference type="PIRSF" id="PIRSF038958">
    <property type="entry name" value="PG_synth_SpoVB"/>
    <property type="match status" value="1"/>
</dbReference>
<dbReference type="CDD" id="cd13124">
    <property type="entry name" value="MATE_SpoVB_like"/>
    <property type="match status" value="1"/>
</dbReference>
<dbReference type="EMBL" id="AJWZ01011103">
    <property type="protein sequence ID" value="EKC46477.1"/>
    <property type="molecule type" value="Genomic_DNA"/>
</dbReference>
<reference evidence="7" key="1">
    <citation type="journal article" date="2013" name="Environ. Microbiol.">
        <title>Microbiota from the distal guts of lean and obese adolescents exhibit partial functional redundancy besides clear differences in community structure.</title>
        <authorList>
            <person name="Ferrer M."/>
            <person name="Ruiz A."/>
            <person name="Lanza F."/>
            <person name="Haange S.B."/>
            <person name="Oberbach A."/>
            <person name="Till H."/>
            <person name="Bargiela R."/>
            <person name="Campoy C."/>
            <person name="Segura M.T."/>
            <person name="Richter M."/>
            <person name="von Bergen M."/>
            <person name="Seifert J."/>
            <person name="Suarez A."/>
        </authorList>
    </citation>
    <scope>NUCLEOTIDE SEQUENCE</scope>
</reference>
<feature type="transmembrane region" description="Helical" evidence="6">
    <location>
        <begin position="41"/>
        <end position="65"/>
    </location>
</feature>
<name>K1RCJ0_9ZZZZ</name>
<feature type="transmembrane region" description="Helical" evidence="6">
    <location>
        <begin position="402"/>
        <end position="421"/>
    </location>
</feature>
<gene>
    <name evidence="7" type="ORF">OBE_16231</name>
</gene>
<dbReference type="PANTHER" id="PTHR30250">
    <property type="entry name" value="PST FAMILY PREDICTED COLANIC ACID TRANSPORTER"/>
    <property type="match status" value="1"/>
</dbReference>
<dbReference type="GO" id="GO:0005886">
    <property type="term" value="C:plasma membrane"/>
    <property type="evidence" value="ECO:0007669"/>
    <property type="project" value="UniProtKB-SubCell"/>
</dbReference>
<keyword evidence="3 6" id="KW-0812">Transmembrane</keyword>
<feature type="transmembrane region" description="Helical" evidence="6">
    <location>
        <begin position="233"/>
        <end position="255"/>
    </location>
</feature>
<protein>
    <submittedName>
        <fullName evidence="7">Sporulation stage V protein B</fullName>
    </submittedName>
</protein>
<dbReference type="InterPro" id="IPR050833">
    <property type="entry name" value="Poly_Biosynth_Transport"/>
</dbReference>
<accession>K1RCJ0</accession>
<dbReference type="AlphaFoldDB" id="K1RCJ0"/>
<dbReference type="PANTHER" id="PTHR30250:SF24">
    <property type="entry name" value="STAGE V SPORULATION PROTEIN B"/>
    <property type="match status" value="1"/>
</dbReference>
<comment type="caution">
    <text evidence="7">The sequence shown here is derived from an EMBL/GenBank/DDBJ whole genome shotgun (WGS) entry which is preliminary data.</text>
</comment>
<evidence type="ECO:0000256" key="3">
    <source>
        <dbReference type="ARBA" id="ARBA00022692"/>
    </source>
</evidence>
<evidence type="ECO:0000256" key="2">
    <source>
        <dbReference type="ARBA" id="ARBA00022475"/>
    </source>
</evidence>
<sequence length="429" mass="48222">MKEKFIKSTIVLIIGGIITKILGMLNKVIMARYLGTEGLGIYMMILPSFILFLNISSFGFPVAVSKLVSEDDRNNKKLIFTSIIFVLFINFLLMIFILFIAKYLSFNLLHEKRSYYAIMAISLVIPFASISGILRSYFFGRERMGPHVISHITEDIVRIIAMVIGVPFFMHKGVEYAVCFVILTNIISEVTSILILFFFLPKNFSLTRSDVKPSKIYLRDCLSISIPTTATRLIGSICYFLEPIILTGVLLYVGYPNSVIVREYGIISGYALPLILLPSFFSNAISQALLPVITKKYKMRDIAGVKRKIRQGIAYSLLIGIPLTIVLEMFPDKLLKLLYNTTSGVSYIRFLAPVCLLQYIQAPLASTLDALGMSKENFTSNLAGVLTRLVMLPLFSLIKIGMWGLIFSTSLNVVVVTMMNIKQVRKKLE</sequence>
<feature type="transmembrane region" description="Helical" evidence="6">
    <location>
        <begin position="313"/>
        <end position="330"/>
    </location>
</feature>
<evidence type="ECO:0000256" key="1">
    <source>
        <dbReference type="ARBA" id="ARBA00004651"/>
    </source>
</evidence>
<evidence type="ECO:0000256" key="5">
    <source>
        <dbReference type="ARBA" id="ARBA00023136"/>
    </source>
</evidence>
<dbReference type="Pfam" id="PF01943">
    <property type="entry name" value="Polysacc_synt"/>
    <property type="match status" value="1"/>
</dbReference>
<comment type="subcellular location">
    <subcellularLocation>
        <location evidence="1">Cell membrane</location>
        <topology evidence="1">Multi-pass membrane protein</topology>
    </subcellularLocation>
</comment>
<evidence type="ECO:0000313" key="7">
    <source>
        <dbReference type="EMBL" id="EKC46477.1"/>
    </source>
</evidence>
<feature type="transmembrane region" description="Helical" evidence="6">
    <location>
        <begin position="267"/>
        <end position="292"/>
    </location>
</feature>
<evidence type="ECO:0000256" key="6">
    <source>
        <dbReference type="SAM" id="Phobius"/>
    </source>
</evidence>
<feature type="transmembrane region" description="Helical" evidence="6">
    <location>
        <begin position="113"/>
        <end position="134"/>
    </location>
</feature>
<keyword evidence="4 6" id="KW-1133">Transmembrane helix</keyword>
<feature type="transmembrane region" description="Helical" evidence="6">
    <location>
        <begin position="9"/>
        <end position="29"/>
    </location>
</feature>
<proteinExistence type="predicted"/>
<feature type="transmembrane region" description="Helical" evidence="6">
    <location>
        <begin position="180"/>
        <end position="200"/>
    </location>
</feature>
<organism evidence="7">
    <name type="scientific">human gut metagenome</name>
    <dbReference type="NCBI Taxonomy" id="408170"/>
    <lineage>
        <taxon>unclassified sequences</taxon>
        <taxon>metagenomes</taxon>
        <taxon>organismal metagenomes</taxon>
    </lineage>
</organism>
<keyword evidence="5 6" id="KW-0472">Membrane</keyword>
<evidence type="ECO:0000256" key="4">
    <source>
        <dbReference type="ARBA" id="ARBA00022989"/>
    </source>
</evidence>